<dbReference type="RefSeq" id="WP_346189723.1">
    <property type="nucleotide sequence ID" value="NZ_BAABRL010000012.1"/>
</dbReference>
<feature type="region of interest" description="Disordered" evidence="1">
    <location>
        <begin position="349"/>
        <end position="370"/>
    </location>
</feature>
<evidence type="ECO:0000256" key="1">
    <source>
        <dbReference type="SAM" id="MobiDB-lite"/>
    </source>
</evidence>
<gene>
    <name evidence="2" type="ORF">Rhal01_03372</name>
</gene>
<protein>
    <submittedName>
        <fullName evidence="2">Uncharacterized protein</fullName>
    </submittedName>
</protein>
<organism evidence="2 3">
    <name type="scientific">Rubritalea halochordaticola</name>
    <dbReference type="NCBI Taxonomy" id="714537"/>
    <lineage>
        <taxon>Bacteria</taxon>
        <taxon>Pseudomonadati</taxon>
        <taxon>Verrucomicrobiota</taxon>
        <taxon>Verrucomicrobiia</taxon>
        <taxon>Verrucomicrobiales</taxon>
        <taxon>Rubritaleaceae</taxon>
        <taxon>Rubritalea</taxon>
    </lineage>
</organism>
<evidence type="ECO:0000313" key="3">
    <source>
        <dbReference type="Proteomes" id="UP001424741"/>
    </source>
</evidence>
<dbReference type="EMBL" id="BAABRL010000012">
    <property type="protein sequence ID" value="GAA5497182.1"/>
    <property type="molecule type" value="Genomic_DNA"/>
</dbReference>
<feature type="compositionally biased region" description="Polar residues" evidence="1">
    <location>
        <begin position="349"/>
        <end position="364"/>
    </location>
</feature>
<sequence>MELRSPASLSLPKRYKQAVALNKKTSRSSNPDWYKDALGINLQLHIFVGSDSGAISYIRNSKESSWSKGPNISPEMQANPALMNDILGGIYNEHLSKESKPSLGVILYVADEFSTAELGPEHQNPAEIEELRKLIIENPSSILEDQTISNESHSWRLFPYPGASGGNSFATAISLSRKHDKLLSYLREYGRENNFPIKTRAVSAPLCTISALPWLLEHTPENGFVTALHYPRFTVLAFFNTHGDLILIRTLQHHGNAPFAPNTASAINTTAVSLELSNPHVFILPMAGQPPMGLSGSISSIMPNSEVITLSPTSSQLHIPTAPSAAGKKELLGMTRPWKWSDLTAQTKLETDSSTPAQEDQSASAIPGVTRPWRVQDMAATAMLSQVRLEVVSTTSPPTASNSPLAESHTFSTLVREMWPIQDFLPEPQDETDLYPGQFEMKIIKLSRLIKLTAAVAVIGFAGFTGFDFIKAKSHKAWGYTPGRAQTELSQLQNDSASYTRWDNLLQERSLLWSNMELLTRMFPEQPQVNIKDFSYSTQITSAIKNEKMAPFSRTWKITGEATDASKKHLFDLNTKNGITKLFREVYKATGDESFNPDLFKRAPNVDITFNSTRSRSTDSDFTISFDINIVQNFNGNDPLMITLK</sequence>
<reference evidence="2 3" key="1">
    <citation type="submission" date="2024-02" db="EMBL/GenBank/DDBJ databases">
        <title>Rubritalea halochordaticola NBRC 107102.</title>
        <authorList>
            <person name="Ichikawa N."/>
            <person name="Katano-Makiyama Y."/>
            <person name="Hidaka K."/>
        </authorList>
    </citation>
    <scope>NUCLEOTIDE SEQUENCE [LARGE SCALE GENOMIC DNA]</scope>
    <source>
        <strain evidence="2 3">NBRC 107102</strain>
    </source>
</reference>
<name>A0ABP9V998_9BACT</name>
<dbReference type="Proteomes" id="UP001424741">
    <property type="component" value="Unassembled WGS sequence"/>
</dbReference>
<comment type="caution">
    <text evidence="2">The sequence shown here is derived from an EMBL/GenBank/DDBJ whole genome shotgun (WGS) entry which is preliminary data.</text>
</comment>
<proteinExistence type="predicted"/>
<evidence type="ECO:0000313" key="2">
    <source>
        <dbReference type="EMBL" id="GAA5497182.1"/>
    </source>
</evidence>
<accession>A0ABP9V998</accession>
<keyword evidence="3" id="KW-1185">Reference proteome</keyword>